<proteinExistence type="predicted"/>
<evidence type="ECO:0000313" key="1">
    <source>
        <dbReference type="EMBL" id="JAQ08836.1"/>
    </source>
</evidence>
<dbReference type="AlphaFoldDB" id="A0A146LPY8"/>
<gene>
    <name evidence="1" type="ORF">g.2009</name>
</gene>
<organism evidence="1">
    <name type="scientific">Lygus hesperus</name>
    <name type="common">Western plant bug</name>
    <dbReference type="NCBI Taxonomy" id="30085"/>
    <lineage>
        <taxon>Eukaryota</taxon>
        <taxon>Metazoa</taxon>
        <taxon>Ecdysozoa</taxon>
        <taxon>Arthropoda</taxon>
        <taxon>Hexapoda</taxon>
        <taxon>Insecta</taxon>
        <taxon>Pterygota</taxon>
        <taxon>Neoptera</taxon>
        <taxon>Paraneoptera</taxon>
        <taxon>Hemiptera</taxon>
        <taxon>Heteroptera</taxon>
        <taxon>Panheteroptera</taxon>
        <taxon>Cimicomorpha</taxon>
        <taxon>Miridae</taxon>
        <taxon>Mirini</taxon>
        <taxon>Lygus</taxon>
    </lineage>
</organism>
<dbReference type="EMBL" id="GDHC01009793">
    <property type="protein sequence ID" value="JAQ08836.1"/>
    <property type="molecule type" value="Transcribed_RNA"/>
</dbReference>
<sequence>MQQYSCHLGKEDAYSQQSVMMVLTATSSNVVDHSNTSTLSSQQRPSDQGVILHANTIQEDLQKIDGIDDTSYNNSIIPASQQAPTLIVRPTATQESSKCDTVLPAVTSLAQHSSLS</sequence>
<name>A0A146LPY8_LYGHE</name>
<protein>
    <submittedName>
        <fullName evidence="1">Uncharacterized protein</fullName>
    </submittedName>
</protein>
<reference evidence="1" key="1">
    <citation type="journal article" date="2016" name="Gigascience">
        <title>De novo construction of an expanded transcriptome assembly for the western tarnished plant bug, Lygus hesperus.</title>
        <authorList>
            <person name="Tassone E.E."/>
            <person name="Geib S.M."/>
            <person name="Hall B."/>
            <person name="Fabrick J.A."/>
            <person name="Brent C.S."/>
            <person name="Hull J.J."/>
        </authorList>
    </citation>
    <scope>NUCLEOTIDE SEQUENCE</scope>
</reference>
<accession>A0A146LPY8</accession>